<keyword evidence="3" id="KW-1185">Reference proteome</keyword>
<protein>
    <submittedName>
        <fullName evidence="2">Uncharacterized protein</fullName>
    </submittedName>
</protein>
<name>A0ABX6P2R2_9BURK</name>
<reference evidence="2 3" key="2">
    <citation type="submission" date="2020-05" db="EMBL/GenBank/DDBJ databases">
        <authorList>
            <person name="Khan S.A."/>
            <person name="Jeon C.O."/>
            <person name="Chun B.H."/>
        </authorList>
    </citation>
    <scope>NUCLEOTIDE SEQUENCE [LARGE SCALE GENOMIC DNA]</scope>
    <source>
        <strain evidence="2 3">H242</strain>
    </source>
</reference>
<evidence type="ECO:0000313" key="3">
    <source>
        <dbReference type="Proteomes" id="UP000500826"/>
    </source>
</evidence>
<dbReference type="EMBL" id="CP053418">
    <property type="protein sequence ID" value="QJW83809.1"/>
    <property type="molecule type" value="Genomic_DNA"/>
</dbReference>
<evidence type="ECO:0000256" key="1">
    <source>
        <dbReference type="SAM" id="MobiDB-lite"/>
    </source>
</evidence>
<gene>
    <name evidence="2" type="ORF">HK414_06725</name>
</gene>
<proteinExistence type="predicted"/>
<dbReference type="Proteomes" id="UP000500826">
    <property type="component" value="Chromosome"/>
</dbReference>
<sequence>MPNEIRAGAYCVGDDVKALEIMPTRFKSSNALADGELAKAAFADWTRHSQRRRWPASTASWWRASTSAAAARPSKGRSSRCAAPGSNW</sequence>
<organism evidence="2 3">
    <name type="scientific">Ramlibacter terrae</name>
    <dbReference type="NCBI Taxonomy" id="2732511"/>
    <lineage>
        <taxon>Bacteria</taxon>
        <taxon>Pseudomonadati</taxon>
        <taxon>Pseudomonadota</taxon>
        <taxon>Betaproteobacteria</taxon>
        <taxon>Burkholderiales</taxon>
        <taxon>Comamonadaceae</taxon>
        <taxon>Ramlibacter</taxon>
    </lineage>
</organism>
<evidence type="ECO:0000313" key="2">
    <source>
        <dbReference type="EMBL" id="QJW83809.1"/>
    </source>
</evidence>
<accession>A0ABX6P2R2</accession>
<reference evidence="2 3" key="1">
    <citation type="submission" date="2020-05" db="EMBL/GenBank/DDBJ databases">
        <title>Ramlibacter rhizophilus sp. nov., isolated from rhizosphere soil of national flower Mugunghwa from South Korea.</title>
        <authorList>
            <person name="Zheng-Fei Y."/>
            <person name="Huan T."/>
        </authorList>
    </citation>
    <scope>NUCLEOTIDE SEQUENCE [LARGE SCALE GENOMIC DNA]</scope>
    <source>
        <strain evidence="2 3">H242</strain>
    </source>
</reference>
<feature type="region of interest" description="Disordered" evidence="1">
    <location>
        <begin position="65"/>
        <end position="88"/>
    </location>
</feature>